<keyword evidence="4" id="KW-1185">Reference proteome</keyword>
<feature type="domain" description="Smr" evidence="2">
    <location>
        <begin position="95"/>
        <end position="179"/>
    </location>
</feature>
<accession>A0A4R3JFG3</accession>
<organism evidence="3 4">
    <name type="scientific">Varunaivibrio sulfuroxidans</name>
    <dbReference type="NCBI Taxonomy" id="1773489"/>
    <lineage>
        <taxon>Bacteria</taxon>
        <taxon>Pseudomonadati</taxon>
        <taxon>Pseudomonadota</taxon>
        <taxon>Alphaproteobacteria</taxon>
        <taxon>Rhodospirillales</taxon>
        <taxon>Magnetovibrionaceae</taxon>
        <taxon>Varunaivibrio</taxon>
    </lineage>
</organism>
<reference evidence="3 4" key="1">
    <citation type="submission" date="2019-03" db="EMBL/GenBank/DDBJ databases">
        <title>Genomic Encyclopedia of Type Strains, Phase IV (KMG-IV): sequencing the most valuable type-strain genomes for metagenomic binning, comparative biology and taxonomic classification.</title>
        <authorList>
            <person name="Goeker M."/>
        </authorList>
    </citation>
    <scope>NUCLEOTIDE SEQUENCE [LARGE SCALE GENOMIC DNA]</scope>
    <source>
        <strain evidence="3 4">DSM 101688</strain>
    </source>
</reference>
<keyword evidence="3" id="KW-0540">Nuclease</keyword>
<sequence length="183" mass="19880">MWRWVMADVAPMDSTSPLYVAALDALSVESADQDAASPPPLWNSGAARPEPTPPERMRPPLARALPRLDHDAQPGLDKATAQKMRRGKIRPQRRLDLHGLTQDEARRALTAFLRAAQEAGCRDILVITGKGVKKDGSIGVLRARTPGWLNAPENRGRIVAFSYAAPKDGGEGALYIRLKKASA</sequence>
<dbReference type="InterPro" id="IPR002625">
    <property type="entry name" value="Smr_dom"/>
</dbReference>
<dbReference type="EMBL" id="SLZW01000001">
    <property type="protein sequence ID" value="TCS64879.1"/>
    <property type="molecule type" value="Genomic_DNA"/>
</dbReference>
<dbReference type="Proteomes" id="UP000295304">
    <property type="component" value="Unassembled WGS sequence"/>
</dbReference>
<dbReference type="PANTHER" id="PTHR35562:SF2">
    <property type="entry name" value="DNA ENDONUCLEASE SMRA-RELATED"/>
    <property type="match status" value="1"/>
</dbReference>
<evidence type="ECO:0000313" key="3">
    <source>
        <dbReference type="EMBL" id="TCS64879.1"/>
    </source>
</evidence>
<name>A0A4R3JFG3_9PROT</name>
<dbReference type="SMART" id="SM00463">
    <property type="entry name" value="SMR"/>
    <property type="match status" value="1"/>
</dbReference>
<dbReference type="Pfam" id="PF01713">
    <property type="entry name" value="Smr"/>
    <property type="match status" value="1"/>
</dbReference>
<dbReference type="SUPFAM" id="SSF160443">
    <property type="entry name" value="SMR domain-like"/>
    <property type="match status" value="1"/>
</dbReference>
<feature type="region of interest" description="Disordered" evidence="1">
    <location>
        <begin position="31"/>
        <end position="57"/>
    </location>
</feature>
<protein>
    <submittedName>
        <fullName evidence="3">DNA-nicking Smr family endonuclease</fullName>
    </submittedName>
</protein>
<dbReference type="PROSITE" id="PS50828">
    <property type="entry name" value="SMR"/>
    <property type="match status" value="1"/>
</dbReference>
<evidence type="ECO:0000256" key="1">
    <source>
        <dbReference type="SAM" id="MobiDB-lite"/>
    </source>
</evidence>
<keyword evidence="3" id="KW-0378">Hydrolase</keyword>
<keyword evidence="3" id="KW-0255">Endonuclease</keyword>
<dbReference type="GO" id="GO:0004519">
    <property type="term" value="F:endonuclease activity"/>
    <property type="evidence" value="ECO:0007669"/>
    <property type="project" value="UniProtKB-KW"/>
</dbReference>
<evidence type="ECO:0000259" key="2">
    <source>
        <dbReference type="PROSITE" id="PS50828"/>
    </source>
</evidence>
<dbReference type="AlphaFoldDB" id="A0A4R3JFG3"/>
<comment type="caution">
    <text evidence="3">The sequence shown here is derived from an EMBL/GenBank/DDBJ whole genome shotgun (WGS) entry which is preliminary data.</text>
</comment>
<proteinExistence type="predicted"/>
<dbReference type="Gene3D" id="3.30.1370.110">
    <property type="match status" value="1"/>
</dbReference>
<dbReference type="PANTHER" id="PTHR35562">
    <property type="entry name" value="DNA ENDONUCLEASE SMRA-RELATED"/>
    <property type="match status" value="1"/>
</dbReference>
<dbReference type="InterPro" id="IPR036063">
    <property type="entry name" value="Smr_dom_sf"/>
</dbReference>
<evidence type="ECO:0000313" key="4">
    <source>
        <dbReference type="Proteomes" id="UP000295304"/>
    </source>
</evidence>
<gene>
    <name evidence="3" type="ORF">EDD55_101210</name>
</gene>